<dbReference type="GO" id="GO:0016491">
    <property type="term" value="F:oxidoreductase activity"/>
    <property type="evidence" value="ECO:0007669"/>
    <property type="project" value="UniProtKB-KW"/>
</dbReference>
<evidence type="ECO:0000313" key="5">
    <source>
        <dbReference type="Proteomes" id="UP001296104"/>
    </source>
</evidence>
<comment type="similarity">
    <text evidence="1">Belongs to the short-chain dehydrogenases/reductases (SDR) family.</text>
</comment>
<proteinExistence type="inferred from homology"/>
<dbReference type="CDD" id="cd05325">
    <property type="entry name" value="carb_red_sniffer_like_SDR_c"/>
    <property type="match status" value="1"/>
</dbReference>
<keyword evidence="5" id="KW-1185">Reference proteome</keyword>
<dbReference type="InterPro" id="IPR051468">
    <property type="entry name" value="Fungal_SecMetab_SDRs"/>
</dbReference>
<gene>
    <name evidence="4" type="ORF">LECACI_7A009621</name>
</gene>
<organism evidence="4 5">
    <name type="scientific">Lecanosticta acicola</name>
    <dbReference type="NCBI Taxonomy" id="111012"/>
    <lineage>
        <taxon>Eukaryota</taxon>
        <taxon>Fungi</taxon>
        <taxon>Dikarya</taxon>
        <taxon>Ascomycota</taxon>
        <taxon>Pezizomycotina</taxon>
        <taxon>Dothideomycetes</taxon>
        <taxon>Dothideomycetidae</taxon>
        <taxon>Mycosphaerellales</taxon>
        <taxon>Mycosphaerellaceae</taxon>
        <taxon>Lecanosticta</taxon>
    </lineage>
</organism>
<comment type="caution">
    <text evidence="4">The sequence shown here is derived from an EMBL/GenBank/DDBJ whole genome shotgun (WGS) entry which is preliminary data.</text>
</comment>
<reference evidence="4" key="1">
    <citation type="submission" date="2023-11" db="EMBL/GenBank/DDBJ databases">
        <authorList>
            <person name="Alioto T."/>
            <person name="Alioto T."/>
            <person name="Gomez Garrido J."/>
        </authorList>
    </citation>
    <scope>NUCLEOTIDE SEQUENCE</scope>
</reference>
<evidence type="ECO:0000313" key="4">
    <source>
        <dbReference type="EMBL" id="CAK4034463.1"/>
    </source>
</evidence>
<dbReference type="SUPFAM" id="SSF51735">
    <property type="entry name" value="NAD(P)-binding Rossmann-fold domains"/>
    <property type="match status" value="1"/>
</dbReference>
<dbReference type="Proteomes" id="UP001296104">
    <property type="component" value="Unassembled WGS sequence"/>
</dbReference>
<name>A0AAI9EFG1_9PEZI</name>
<evidence type="ECO:0000256" key="1">
    <source>
        <dbReference type="ARBA" id="ARBA00006484"/>
    </source>
</evidence>
<keyword evidence="2" id="KW-0521">NADP</keyword>
<dbReference type="EMBL" id="CAVMBE010000118">
    <property type="protein sequence ID" value="CAK4034463.1"/>
    <property type="molecule type" value="Genomic_DNA"/>
</dbReference>
<accession>A0AAI9EFG1</accession>
<dbReference type="PANTHER" id="PTHR43544:SF7">
    <property type="entry name" value="NADB-LER2"/>
    <property type="match status" value="1"/>
</dbReference>
<dbReference type="InterPro" id="IPR002347">
    <property type="entry name" value="SDR_fam"/>
</dbReference>
<dbReference type="Pfam" id="PF00106">
    <property type="entry name" value="adh_short"/>
    <property type="match status" value="1"/>
</dbReference>
<evidence type="ECO:0000256" key="3">
    <source>
        <dbReference type="ARBA" id="ARBA00023002"/>
    </source>
</evidence>
<dbReference type="PANTHER" id="PTHR43544">
    <property type="entry name" value="SHORT-CHAIN DEHYDROGENASE/REDUCTASE"/>
    <property type="match status" value="1"/>
</dbReference>
<dbReference type="GO" id="GO:0005737">
    <property type="term" value="C:cytoplasm"/>
    <property type="evidence" value="ECO:0007669"/>
    <property type="project" value="TreeGrafter"/>
</dbReference>
<dbReference type="Gene3D" id="3.40.50.720">
    <property type="entry name" value="NAD(P)-binding Rossmann-like Domain"/>
    <property type="match status" value="1"/>
</dbReference>
<sequence length="272" mass="29121">MPAASTNNGIIDGFQPEKTASGPTTYLVTGANRGLGRGMVAELLLRPNSLVVACVRDPNNESSTSLSELPTSESTSLIVLKLDCEVSEDPAAVVDALTSEHRVTSIDVVIANAAIASDYGPTSTITVEALEKHMKVNTYSVLRLFHATKDLLQKAATGNPRFVLIGAPISTITKMEECARAPLGAYGMSKLAACYLVRKFHFENKWLISFVVDPGHVQTDMGDQGARLMGRKSAPTTVSDSVRGVFARIDEATKEKSSGHFLLHEDGSDVAW</sequence>
<dbReference type="AlphaFoldDB" id="A0AAI9EFG1"/>
<protein>
    <submittedName>
        <fullName evidence="4">Aflatoxin biosynthesis ketoreductase nor-1</fullName>
    </submittedName>
</protein>
<keyword evidence="3" id="KW-0560">Oxidoreductase</keyword>
<dbReference type="InterPro" id="IPR036291">
    <property type="entry name" value="NAD(P)-bd_dom_sf"/>
</dbReference>
<dbReference type="PRINTS" id="PR00081">
    <property type="entry name" value="GDHRDH"/>
</dbReference>
<evidence type="ECO:0000256" key="2">
    <source>
        <dbReference type="ARBA" id="ARBA00022857"/>
    </source>
</evidence>